<gene>
    <name evidence="5" type="ORF">S101258_02210</name>
</gene>
<protein>
    <recommendedName>
        <fullName evidence="4">HTH crp-type domain-containing protein</fullName>
    </recommendedName>
</protein>
<dbReference type="AlphaFoldDB" id="A0A2S3U3V6"/>
<dbReference type="GO" id="GO:0006355">
    <property type="term" value="P:regulation of DNA-templated transcription"/>
    <property type="evidence" value="ECO:0007669"/>
    <property type="project" value="InterPro"/>
</dbReference>
<dbReference type="Proteomes" id="UP000236990">
    <property type="component" value="Unassembled WGS sequence"/>
</dbReference>
<dbReference type="Gene3D" id="2.60.120.10">
    <property type="entry name" value="Jelly Rolls"/>
    <property type="match status" value="1"/>
</dbReference>
<keyword evidence="3" id="KW-0804">Transcription</keyword>
<dbReference type="EMBL" id="NKCZ01000114">
    <property type="protein sequence ID" value="POD82825.1"/>
    <property type="molecule type" value="Genomic_DNA"/>
</dbReference>
<sequence>MEFFIQQDYQDFEDDLLKLPHTQKMIAANEEISLTNQTFFIVSGRVVEILLLPDGEAHALVAYGPQTLFPPLFSASMPTKDELIFRFVQPSTLWGYDNTLLANYAEQHRAFAKQLNQSYLKHMNYYLNDISQLITSSGMQRLVTFLNYYLDEHHPSDNLIPIRQKNLARLIALNPTNMSRNIKKLKEANIVQVSGAGITVLNPEALNTYLD</sequence>
<organism evidence="5 6">
    <name type="scientific">Lactiplantibacillus plantarum subsp. plantarum</name>
    <dbReference type="NCBI Taxonomy" id="337330"/>
    <lineage>
        <taxon>Bacteria</taxon>
        <taxon>Bacillati</taxon>
        <taxon>Bacillota</taxon>
        <taxon>Bacilli</taxon>
        <taxon>Lactobacillales</taxon>
        <taxon>Lactobacillaceae</taxon>
        <taxon>Lactiplantibacillus</taxon>
    </lineage>
</organism>
<dbReference type="SUPFAM" id="SSF46785">
    <property type="entry name" value="Winged helix' DNA-binding domain"/>
    <property type="match status" value="1"/>
</dbReference>
<dbReference type="Pfam" id="PF13545">
    <property type="entry name" value="HTH_Crp_2"/>
    <property type="match status" value="1"/>
</dbReference>
<accession>A0A2S3U3V6</accession>
<evidence type="ECO:0000313" key="6">
    <source>
        <dbReference type="Proteomes" id="UP000236990"/>
    </source>
</evidence>
<evidence type="ECO:0000313" key="5">
    <source>
        <dbReference type="EMBL" id="POD82825.1"/>
    </source>
</evidence>
<dbReference type="SUPFAM" id="SSF51206">
    <property type="entry name" value="cAMP-binding domain-like"/>
    <property type="match status" value="1"/>
</dbReference>
<keyword evidence="2" id="KW-0238">DNA-binding</keyword>
<dbReference type="InterPro" id="IPR012318">
    <property type="entry name" value="HTH_CRP"/>
</dbReference>
<proteinExistence type="predicted"/>
<evidence type="ECO:0000256" key="1">
    <source>
        <dbReference type="ARBA" id="ARBA00023015"/>
    </source>
</evidence>
<evidence type="ECO:0000259" key="4">
    <source>
        <dbReference type="PROSITE" id="PS51063"/>
    </source>
</evidence>
<dbReference type="InterPro" id="IPR014710">
    <property type="entry name" value="RmlC-like_jellyroll"/>
</dbReference>
<comment type="caution">
    <text evidence="5">The sequence shown here is derived from an EMBL/GenBank/DDBJ whole genome shotgun (WGS) entry which is preliminary data.</text>
</comment>
<dbReference type="InterPro" id="IPR036390">
    <property type="entry name" value="WH_DNA-bd_sf"/>
</dbReference>
<evidence type="ECO:0000256" key="2">
    <source>
        <dbReference type="ARBA" id="ARBA00023125"/>
    </source>
</evidence>
<dbReference type="GO" id="GO:0003677">
    <property type="term" value="F:DNA binding"/>
    <property type="evidence" value="ECO:0007669"/>
    <property type="project" value="UniProtKB-KW"/>
</dbReference>
<name>A0A2S3U3V6_LACPN</name>
<feature type="domain" description="HTH crp-type" evidence="4">
    <location>
        <begin position="136"/>
        <end position="204"/>
    </location>
</feature>
<keyword evidence="1" id="KW-0805">Transcription regulation</keyword>
<dbReference type="PROSITE" id="PS51063">
    <property type="entry name" value="HTH_CRP_2"/>
    <property type="match status" value="1"/>
</dbReference>
<dbReference type="InterPro" id="IPR018490">
    <property type="entry name" value="cNMP-bd_dom_sf"/>
</dbReference>
<evidence type="ECO:0000256" key="3">
    <source>
        <dbReference type="ARBA" id="ARBA00023163"/>
    </source>
</evidence>
<reference evidence="5 6" key="1">
    <citation type="submission" date="2017-06" db="EMBL/GenBank/DDBJ databases">
        <title>Genome sequence of Lactobacillus plantarum subsp. plantarum strain SRCM101258.</title>
        <authorList>
            <person name="Cho S.H."/>
        </authorList>
    </citation>
    <scope>NUCLEOTIDE SEQUENCE [LARGE SCALE GENOMIC DNA]</scope>
    <source>
        <strain evidence="5 6">SRCM101258</strain>
    </source>
</reference>